<evidence type="ECO:0000313" key="2">
    <source>
        <dbReference type="EMBL" id="ASF46287.1"/>
    </source>
</evidence>
<dbReference type="Proteomes" id="UP000197019">
    <property type="component" value="Chromosome"/>
</dbReference>
<protein>
    <submittedName>
        <fullName evidence="2">Uncharacterized protein</fullName>
    </submittedName>
</protein>
<proteinExistence type="predicted"/>
<dbReference type="EMBL" id="CP022129">
    <property type="protein sequence ID" value="ASF46287.1"/>
    <property type="molecule type" value="Genomic_DNA"/>
</dbReference>
<dbReference type="RefSeq" id="WP_088619159.1">
    <property type="nucleotide sequence ID" value="NZ_CP022129.1"/>
</dbReference>
<evidence type="ECO:0000313" key="3">
    <source>
        <dbReference type="Proteomes" id="UP000197019"/>
    </source>
</evidence>
<feature type="signal peptide" evidence="1">
    <location>
        <begin position="1"/>
        <end position="19"/>
    </location>
</feature>
<dbReference type="OrthoDB" id="8453064at2"/>
<keyword evidence="3" id="KW-1185">Reference proteome</keyword>
<sequence length="274" mass="30590">MRKIIVYFLLTLASFSVVAEEIPSIKGIYGVAWRVGFITYRGLLAMEGSKGEMWVSFFDTSLNQTRKIKMNMRFISSSSGHILAGYDPINIDANTMDTNYSPDNLMFNVLPTGKFELFNVNDNGVAAKITYEEITTKSELNEVLGEMGVNSETSNVPINLFKSEPKRTASVLSEEASESYVARLGIKDHFNSKGERLSSVAAIIRQDRANFHDLNVRDSEDESDSLFGNKTNREHLEGMLNRGSVESSAKEDILNGTPLILVKIYKNSIKVYAQ</sequence>
<accession>A0A1Z4BYA9</accession>
<keyword evidence="1" id="KW-0732">Signal</keyword>
<reference evidence="2 3" key="1">
    <citation type="submission" date="2017-06" db="EMBL/GenBank/DDBJ databases">
        <title>Genome Sequencing of the methanotroph Methylovulum psychrotolerants str. HV10-M2 isolated from a high-altitude environment.</title>
        <authorList>
            <person name="Mateos-Rivera A."/>
        </authorList>
    </citation>
    <scope>NUCLEOTIDE SEQUENCE [LARGE SCALE GENOMIC DNA]</scope>
    <source>
        <strain evidence="2 3">HV10_M2</strain>
    </source>
</reference>
<evidence type="ECO:0000256" key="1">
    <source>
        <dbReference type="SAM" id="SignalP"/>
    </source>
</evidence>
<name>A0A1Z4BYA9_9GAMM</name>
<dbReference type="KEGG" id="mpsy:CEK71_09455"/>
<organism evidence="2 3">
    <name type="scientific">Methylovulum psychrotolerans</name>
    <dbReference type="NCBI Taxonomy" id="1704499"/>
    <lineage>
        <taxon>Bacteria</taxon>
        <taxon>Pseudomonadati</taxon>
        <taxon>Pseudomonadota</taxon>
        <taxon>Gammaproteobacteria</taxon>
        <taxon>Methylococcales</taxon>
        <taxon>Methylococcaceae</taxon>
        <taxon>Methylovulum</taxon>
    </lineage>
</organism>
<feature type="chain" id="PRO_5012961312" evidence="1">
    <location>
        <begin position="20"/>
        <end position="274"/>
    </location>
</feature>
<dbReference type="AlphaFoldDB" id="A0A1Z4BYA9"/>
<gene>
    <name evidence="2" type="ORF">CEK71_09455</name>
</gene>